<dbReference type="AlphaFoldDB" id="A0A6G6W985"/>
<name>A0A6G6W985_9ACTN</name>
<dbReference type="RefSeq" id="WP_165228442.1">
    <property type="nucleotide sequence ID" value="NZ_CP049257.1"/>
</dbReference>
<evidence type="ECO:0000313" key="2">
    <source>
        <dbReference type="Proteomes" id="UP000502996"/>
    </source>
</evidence>
<dbReference type="KEGG" id="nano:G5V58_02415"/>
<accession>A0A6G6W985</accession>
<evidence type="ECO:0000313" key="1">
    <source>
        <dbReference type="EMBL" id="QIG41782.1"/>
    </source>
</evidence>
<gene>
    <name evidence="1" type="ORF">G5V58_02415</name>
</gene>
<organism evidence="1 2">
    <name type="scientific">Nocardioides anomalus</name>
    <dbReference type="NCBI Taxonomy" id="2712223"/>
    <lineage>
        <taxon>Bacteria</taxon>
        <taxon>Bacillati</taxon>
        <taxon>Actinomycetota</taxon>
        <taxon>Actinomycetes</taxon>
        <taxon>Propionibacteriales</taxon>
        <taxon>Nocardioidaceae</taxon>
        <taxon>Nocardioides</taxon>
    </lineage>
</organism>
<dbReference type="SUPFAM" id="SSF55729">
    <property type="entry name" value="Acyl-CoA N-acyltransferases (Nat)"/>
    <property type="match status" value="1"/>
</dbReference>
<keyword evidence="2" id="KW-1185">Reference proteome</keyword>
<sequence>MSLRIEAVDPADPAGFAPFYEVYAAACRHGAAGEFATVWQPEELRLALTDDERTFRLGWNGWLGDRVVATGWLQGSKLDNLDLADVLVCCPPQDRGRGHAAELLSHVEGQARARGRSRLVGEVTWPSAWGGAGAGSEDLAWARRQGFALGLVDVQRRLALPVAEAHLDALAAEAAPHHAAYSLRSFTGPVPGDLVEQWAALAATLMTEAPMGDIEREAEHPGVDALRAGEALLAAQGRVKVSTGALSADGELVAYTDIAVTVHESERAYQWGTLVSPAHRGHRLGLAVKVANLRLLQESHPQLTTVVTYNADVNAPMVAVNGHLGFRPVAWLGELQKRL</sequence>
<proteinExistence type="predicted"/>
<protein>
    <submittedName>
        <fullName evidence="1">PE-PGRS family protein</fullName>
    </submittedName>
</protein>
<dbReference type="InterPro" id="IPR016181">
    <property type="entry name" value="Acyl_CoA_acyltransferase"/>
</dbReference>
<dbReference type="EMBL" id="CP049257">
    <property type="protein sequence ID" value="QIG41782.1"/>
    <property type="molecule type" value="Genomic_DNA"/>
</dbReference>
<reference evidence="1 2" key="1">
    <citation type="submission" date="2020-02" db="EMBL/GenBank/DDBJ databases">
        <title>Full genome sequence of Nocardioides sp. R-3366.</title>
        <authorList>
            <person name="Im W.-T."/>
        </authorList>
    </citation>
    <scope>NUCLEOTIDE SEQUENCE [LARGE SCALE GENOMIC DNA]</scope>
    <source>
        <strain evidence="1 2">R-3366</strain>
    </source>
</reference>
<dbReference type="CDD" id="cd04301">
    <property type="entry name" value="NAT_SF"/>
    <property type="match status" value="1"/>
</dbReference>
<dbReference type="Proteomes" id="UP000502996">
    <property type="component" value="Chromosome"/>
</dbReference>
<dbReference type="Gene3D" id="3.40.630.30">
    <property type="match status" value="1"/>
</dbReference>